<protein>
    <recommendedName>
        <fullName evidence="4">DUF5077 domain-containing protein</fullName>
    </recommendedName>
</protein>
<evidence type="ECO:0000313" key="2">
    <source>
        <dbReference type="EMBL" id="KZT58753.1"/>
    </source>
</evidence>
<evidence type="ECO:0000313" key="3">
    <source>
        <dbReference type="Proteomes" id="UP000076842"/>
    </source>
</evidence>
<feature type="chain" id="PRO_5007858488" description="DUF5077 domain-containing protein" evidence="1">
    <location>
        <begin position="22"/>
        <end position="188"/>
    </location>
</feature>
<name>A0A165H1I3_9BASI</name>
<proteinExistence type="predicted"/>
<dbReference type="EMBL" id="KV423947">
    <property type="protein sequence ID" value="KZT58753.1"/>
    <property type="molecule type" value="Genomic_DNA"/>
</dbReference>
<keyword evidence="1" id="KW-0732">Signal</keyword>
<organism evidence="2 3">
    <name type="scientific">Calocera cornea HHB12733</name>
    <dbReference type="NCBI Taxonomy" id="1353952"/>
    <lineage>
        <taxon>Eukaryota</taxon>
        <taxon>Fungi</taxon>
        <taxon>Dikarya</taxon>
        <taxon>Basidiomycota</taxon>
        <taxon>Agaricomycotina</taxon>
        <taxon>Dacrymycetes</taxon>
        <taxon>Dacrymycetales</taxon>
        <taxon>Dacrymycetaceae</taxon>
        <taxon>Calocera</taxon>
    </lineage>
</organism>
<reference evidence="2 3" key="1">
    <citation type="journal article" date="2016" name="Mol. Biol. Evol.">
        <title>Comparative Genomics of Early-Diverging Mushroom-Forming Fungi Provides Insights into the Origins of Lignocellulose Decay Capabilities.</title>
        <authorList>
            <person name="Nagy L.G."/>
            <person name="Riley R."/>
            <person name="Tritt A."/>
            <person name="Adam C."/>
            <person name="Daum C."/>
            <person name="Floudas D."/>
            <person name="Sun H."/>
            <person name="Yadav J.S."/>
            <person name="Pangilinan J."/>
            <person name="Larsson K.H."/>
            <person name="Matsuura K."/>
            <person name="Barry K."/>
            <person name="Labutti K."/>
            <person name="Kuo R."/>
            <person name="Ohm R.A."/>
            <person name="Bhattacharya S.S."/>
            <person name="Shirouzu T."/>
            <person name="Yoshinaga Y."/>
            <person name="Martin F.M."/>
            <person name="Grigoriev I.V."/>
            <person name="Hibbett D.S."/>
        </authorList>
    </citation>
    <scope>NUCLEOTIDE SEQUENCE [LARGE SCALE GENOMIC DNA]</scope>
    <source>
        <strain evidence="2 3">HHB12733</strain>
    </source>
</reference>
<dbReference type="Proteomes" id="UP000076842">
    <property type="component" value="Unassembled WGS sequence"/>
</dbReference>
<dbReference type="AlphaFoldDB" id="A0A165H1I3"/>
<accession>A0A165H1I3</accession>
<dbReference type="InParanoid" id="A0A165H1I3"/>
<gene>
    <name evidence="2" type="ORF">CALCODRAFT_507906</name>
</gene>
<evidence type="ECO:0008006" key="4">
    <source>
        <dbReference type="Google" id="ProtNLM"/>
    </source>
</evidence>
<evidence type="ECO:0000256" key="1">
    <source>
        <dbReference type="SAM" id="SignalP"/>
    </source>
</evidence>
<keyword evidence="3" id="KW-1185">Reference proteome</keyword>
<feature type="signal peptide" evidence="1">
    <location>
        <begin position="1"/>
        <end position="21"/>
    </location>
</feature>
<sequence length="188" mass="20939">MPSVAIFGTVVVLLWMTLVSAVPVRRQSTELRVGWISNDYAGTVWTKQTADNSSAGVYIGISAINDETPLPTQLFAFWDYVDENGNTLYYLLQEVETDNYLATIRTADSDHWALGFQVLQTVSSEADAMQFTTTAGSDDGSLFDSIWTPTPTGLLSYYIYQSTSDPWVPVIMIETTPTSSQSWTFHDY</sequence>